<dbReference type="GO" id="GO:0003677">
    <property type="term" value="F:DNA binding"/>
    <property type="evidence" value="ECO:0007669"/>
    <property type="project" value="UniProtKB-KW"/>
</dbReference>
<dbReference type="RefSeq" id="WP_149470468.1">
    <property type="nucleotide sequence ID" value="NZ_QOKW01000016.1"/>
</dbReference>
<dbReference type="GO" id="GO:0006950">
    <property type="term" value="P:response to stress"/>
    <property type="evidence" value="ECO:0007669"/>
    <property type="project" value="TreeGrafter"/>
</dbReference>
<gene>
    <name evidence="6" type="ORF">DS843_19235</name>
</gene>
<name>A0A9W7TU25_9PROT</name>
<organism evidence="6 7">
    <name type="scientific">Roseomonas genomospecies 6</name>
    <dbReference type="NCBI Taxonomy" id="214106"/>
    <lineage>
        <taxon>Bacteria</taxon>
        <taxon>Pseudomonadati</taxon>
        <taxon>Pseudomonadota</taxon>
        <taxon>Alphaproteobacteria</taxon>
        <taxon>Acetobacterales</taxon>
        <taxon>Roseomonadaceae</taxon>
        <taxon>Roseomonas</taxon>
    </lineage>
</organism>
<dbReference type="Pfam" id="PF12802">
    <property type="entry name" value="MarR_2"/>
    <property type="match status" value="1"/>
</dbReference>
<evidence type="ECO:0000313" key="6">
    <source>
        <dbReference type="EMBL" id="KAA0678563.1"/>
    </source>
</evidence>
<dbReference type="PROSITE" id="PS01117">
    <property type="entry name" value="HTH_MARR_1"/>
    <property type="match status" value="1"/>
</dbReference>
<dbReference type="InterPro" id="IPR023187">
    <property type="entry name" value="Tscrpt_reg_MarR-type_CS"/>
</dbReference>
<dbReference type="EMBL" id="QOKW01000016">
    <property type="protein sequence ID" value="KAA0678563.1"/>
    <property type="molecule type" value="Genomic_DNA"/>
</dbReference>
<evidence type="ECO:0000256" key="4">
    <source>
        <dbReference type="SAM" id="MobiDB-lite"/>
    </source>
</evidence>
<sequence>MSTQRRAGAESRPAESKPDAVDAAELAEYHGLARLIERMHRRFLDVVRAGLLRQGIDDIGPVQALMIMLIGDDEPSVRDLMERGYYLGSNASYSLKILVEAGYIDRGASQRDRRTARLRLTDKGRTLRDELFKLEQLQATALVRNEGEAADLKAAYRTLRRLDRIWGDMVRYAGQGLD</sequence>
<evidence type="ECO:0000259" key="5">
    <source>
        <dbReference type="PROSITE" id="PS50995"/>
    </source>
</evidence>
<proteinExistence type="predicted"/>
<dbReference type="PROSITE" id="PS50995">
    <property type="entry name" value="HTH_MARR_2"/>
    <property type="match status" value="1"/>
</dbReference>
<evidence type="ECO:0000256" key="3">
    <source>
        <dbReference type="ARBA" id="ARBA00023163"/>
    </source>
</evidence>
<dbReference type="InterPro" id="IPR039422">
    <property type="entry name" value="MarR/SlyA-like"/>
</dbReference>
<keyword evidence="1" id="KW-0805">Transcription regulation</keyword>
<dbReference type="AlphaFoldDB" id="A0A9W7TU25"/>
<dbReference type="PANTHER" id="PTHR33164">
    <property type="entry name" value="TRANSCRIPTIONAL REGULATOR, MARR FAMILY"/>
    <property type="match status" value="1"/>
</dbReference>
<keyword evidence="3" id="KW-0804">Transcription</keyword>
<protein>
    <submittedName>
        <fullName evidence="6">MarR family transcriptional regulator</fullName>
    </submittedName>
</protein>
<feature type="region of interest" description="Disordered" evidence="4">
    <location>
        <begin position="1"/>
        <end position="20"/>
    </location>
</feature>
<evidence type="ECO:0000256" key="1">
    <source>
        <dbReference type="ARBA" id="ARBA00023015"/>
    </source>
</evidence>
<dbReference type="InterPro" id="IPR036390">
    <property type="entry name" value="WH_DNA-bd_sf"/>
</dbReference>
<dbReference type="Gene3D" id="1.10.10.10">
    <property type="entry name" value="Winged helix-like DNA-binding domain superfamily/Winged helix DNA-binding domain"/>
    <property type="match status" value="1"/>
</dbReference>
<dbReference type="Proteomes" id="UP000480854">
    <property type="component" value="Unassembled WGS sequence"/>
</dbReference>
<dbReference type="PANTHER" id="PTHR33164:SF102">
    <property type="entry name" value="TRANSCRIPTIONAL REGULATORY PROTEIN"/>
    <property type="match status" value="1"/>
</dbReference>
<keyword evidence="7" id="KW-1185">Reference proteome</keyword>
<comment type="caution">
    <text evidence="6">The sequence shown here is derived from an EMBL/GenBank/DDBJ whole genome shotgun (WGS) entry which is preliminary data.</text>
</comment>
<dbReference type="OrthoDB" id="9793286at2"/>
<dbReference type="SUPFAM" id="SSF46785">
    <property type="entry name" value="Winged helix' DNA-binding domain"/>
    <property type="match status" value="1"/>
</dbReference>
<evidence type="ECO:0000256" key="2">
    <source>
        <dbReference type="ARBA" id="ARBA00023125"/>
    </source>
</evidence>
<feature type="domain" description="HTH marR-type" evidence="5">
    <location>
        <begin position="29"/>
        <end position="164"/>
    </location>
</feature>
<evidence type="ECO:0000313" key="7">
    <source>
        <dbReference type="Proteomes" id="UP000480854"/>
    </source>
</evidence>
<dbReference type="InterPro" id="IPR000835">
    <property type="entry name" value="HTH_MarR-typ"/>
</dbReference>
<reference evidence="6 7" key="1">
    <citation type="submission" date="2018-07" db="EMBL/GenBank/DDBJ databases">
        <title>Genome sequence of Azospirillum sp. ATCC 49961.</title>
        <authorList>
            <person name="Sant'Anna F.H."/>
            <person name="Baldani J.I."/>
            <person name="Zilli J.E."/>
            <person name="Reis V.M."/>
            <person name="Hartmann A."/>
            <person name="Cruz L."/>
            <person name="de Souza E.M."/>
            <person name="de Oliveira Pedrosa F."/>
            <person name="Passaglia L.M.P."/>
        </authorList>
    </citation>
    <scope>NUCLEOTIDE SEQUENCE [LARGE SCALE GENOMIC DNA]</scope>
    <source>
        <strain evidence="6 7">ATCC 49961</strain>
    </source>
</reference>
<keyword evidence="2" id="KW-0238">DNA-binding</keyword>
<dbReference type="GO" id="GO:0003700">
    <property type="term" value="F:DNA-binding transcription factor activity"/>
    <property type="evidence" value="ECO:0007669"/>
    <property type="project" value="InterPro"/>
</dbReference>
<feature type="compositionally biased region" description="Basic and acidic residues" evidence="4">
    <location>
        <begin position="7"/>
        <end position="20"/>
    </location>
</feature>
<dbReference type="InterPro" id="IPR036388">
    <property type="entry name" value="WH-like_DNA-bd_sf"/>
</dbReference>
<accession>A0A9W7TU25</accession>
<dbReference type="SMART" id="SM00347">
    <property type="entry name" value="HTH_MARR"/>
    <property type="match status" value="1"/>
</dbReference>